<name>A0A848KHG5_9NOCA</name>
<feature type="chain" id="PRO_5039345230" evidence="2">
    <location>
        <begin position="28"/>
        <end position="146"/>
    </location>
</feature>
<dbReference type="InterPro" id="IPR032710">
    <property type="entry name" value="NTF2-like_dom_sf"/>
</dbReference>
<keyword evidence="4" id="KW-1185">Reference proteome</keyword>
<comment type="caution">
    <text evidence="3">The sequence shown here is derived from an EMBL/GenBank/DDBJ whole genome shotgun (WGS) entry which is preliminary data.</text>
</comment>
<keyword evidence="2" id="KW-0732">Signal</keyword>
<evidence type="ECO:0000256" key="1">
    <source>
        <dbReference type="SAM" id="MobiDB-lite"/>
    </source>
</evidence>
<dbReference type="AlphaFoldDB" id="A0A848KHG5"/>
<dbReference type="RefSeq" id="WP_169592860.1">
    <property type="nucleotide sequence ID" value="NZ_VCQU01000011.1"/>
</dbReference>
<organism evidence="3 4">
    <name type="scientific">Antrihabitans stalactiti</name>
    <dbReference type="NCBI Taxonomy" id="2584121"/>
    <lineage>
        <taxon>Bacteria</taxon>
        <taxon>Bacillati</taxon>
        <taxon>Actinomycetota</taxon>
        <taxon>Actinomycetes</taxon>
        <taxon>Mycobacteriales</taxon>
        <taxon>Nocardiaceae</taxon>
        <taxon>Antrihabitans</taxon>
    </lineage>
</organism>
<reference evidence="3 4" key="2">
    <citation type="submission" date="2020-06" db="EMBL/GenBank/DDBJ databases">
        <title>Antribacter stalactiti gen. nov., sp. nov., a new member of the family Nacardiaceae isolated from a cave.</title>
        <authorList>
            <person name="Kim I.S."/>
        </authorList>
    </citation>
    <scope>NUCLEOTIDE SEQUENCE [LARGE SCALE GENOMIC DNA]</scope>
    <source>
        <strain evidence="3 4">YC2-7</strain>
    </source>
</reference>
<dbReference type="SUPFAM" id="SSF54427">
    <property type="entry name" value="NTF2-like"/>
    <property type="match status" value="1"/>
</dbReference>
<feature type="signal peptide" evidence="2">
    <location>
        <begin position="1"/>
        <end position="27"/>
    </location>
</feature>
<proteinExistence type="predicted"/>
<feature type="compositionally biased region" description="Basic and acidic residues" evidence="1">
    <location>
        <begin position="128"/>
        <end position="146"/>
    </location>
</feature>
<sequence length="146" mass="15798">MTKSQRPLKRRAIAAGALVIVGLFAPACSSTNDKSALTEEQQIEAAVKSFYEAWSSGGAKAALALSCEASRTEFDQASKDELAVLDDVEIELVKMENIKVVGDSAHVDVTTKATYKGEAQKPSTENSLLKKEDGKWKPCDDMTEEK</sequence>
<evidence type="ECO:0000313" key="3">
    <source>
        <dbReference type="EMBL" id="NMN98473.1"/>
    </source>
</evidence>
<gene>
    <name evidence="3" type="ORF">FGL95_25885</name>
</gene>
<dbReference type="Proteomes" id="UP000535543">
    <property type="component" value="Unassembled WGS sequence"/>
</dbReference>
<evidence type="ECO:0000256" key="2">
    <source>
        <dbReference type="SAM" id="SignalP"/>
    </source>
</evidence>
<reference evidence="3 4" key="1">
    <citation type="submission" date="2019-05" db="EMBL/GenBank/DDBJ databases">
        <authorList>
            <person name="Lee S.D."/>
        </authorList>
    </citation>
    <scope>NUCLEOTIDE SEQUENCE [LARGE SCALE GENOMIC DNA]</scope>
    <source>
        <strain evidence="3 4">YC2-7</strain>
    </source>
</reference>
<protein>
    <submittedName>
        <fullName evidence="3">DUF4878 domain-containing protein</fullName>
    </submittedName>
</protein>
<feature type="region of interest" description="Disordered" evidence="1">
    <location>
        <begin position="115"/>
        <end position="146"/>
    </location>
</feature>
<dbReference type="EMBL" id="VCQU01000011">
    <property type="protein sequence ID" value="NMN98473.1"/>
    <property type="molecule type" value="Genomic_DNA"/>
</dbReference>
<evidence type="ECO:0000313" key="4">
    <source>
        <dbReference type="Proteomes" id="UP000535543"/>
    </source>
</evidence>
<accession>A0A848KHG5</accession>